<evidence type="ECO:0000256" key="6">
    <source>
        <dbReference type="ARBA" id="ARBA00022968"/>
    </source>
</evidence>
<comment type="similarity">
    <text evidence="2 10">Belongs to the glycosyltransferase 31 family.</text>
</comment>
<gene>
    <name evidence="11" type="ORF">OKIOD_LOCUS9357</name>
</gene>
<proteinExistence type="inferred from homology"/>
<evidence type="ECO:0000256" key="9">
    <source>
        <dbReference type="ARBA" id="ARBA00023136"/>
    </source>
</evidence>
<dbReference type="EC" id="2.4.1.-" evidence="10"/>
<keyword evidence="9" id="KW-0472">Membrane</keyword>
<keyword evidence="6" id="KW-0735">Signal-anchor</keyword>
<keyword evidence="8 10" id="KW-0333">Golgi apparatus</keyword>
<evidence type="ECO:0000256" key="8">
    <source>
        <dbReference type="ARBA" id="ARBA00023034"/>
    </source>
</evidence>
<dbReference type="Pfam" id="PF01762">
    <property type="entry name" value="Galactosyl_T"/>
    <property type="match status" value="1"/>
</dbReference>
<organism evidence="11 12">
    <name type="scientific">Oikopleura dioica</name>
    <name type="common">Tunicate</name>
    <dbReference type="NCBI Taxonomy" id="34765"/>
    <lineage>
        <taxon>Eukaryota</taxon>
        <taxon>Metazoa</taxon>
        <taxon>Chordata</taxon>
        <taxon>Tunicata</taxon>
        <taxon>Appendicularia</taxon>
        <taxon>Copelata</taxon>
        <taxon>Oikopleuridae</taxon>
        <taxon>Oikopleura</taxon>
    </lineage>
</organism>
<dbReference type="EMBL" id="OU015566">
    <property type="protein sequence ID" value="CAG5103054.1"/>
    <property type="molecule type" value="Genomic_DNA"/>
</dbReference>
<evidence type="ECO:0000256" key="1">
    <source>
        <dbReference type="ARBA" id="ARBA00004323"/>
    </source>
</evidence>
<keyword evidence="4" id="KW-0808">Transferase</keyword>
<comment type="subcellular location">
    <subcellularLocation>
        <location evidence="1 10">Golgi apparatus membrane</location>
        <topology evidence="1 10">Single-pass type II membrane protein</topology>
    </subcellularLocation>
</comment>
<evidence type="ECO:0000313" key="12">
    <source>
        <dbReference type="Proteomes" id="UP001158576"/>
    </source>
</evidence>
<keyword evidence="3 10" id="KW-0328">Glycosyltransferase</keyword>
<sequence>MRDKIRKSFGNPELYREKYKVKFVFLLGKKDETDENFILDEQYLFDDILYGNFQDSYWNLTYKEIMFYTWTEQKAPNVKFVYRGDDDNFLNPLGLMKFFDEHWSQADAEPALWGGIMRENDSLLGQGMTVEEIRKDRKADM</sequence>
<evidence type="ECO:0000256" key="5">
    <source>
        <dbReference type="ARBA" id="ARBA00022692"/>
    </source>
</evidence>
<keyword evidence="7" id="KW-1133">Transmembrane helix</keyword>
<evidence type="ECO:0000256" key="2">
    <source>
        <dbReference type="ARBA" id="ARBA00008661"/>
    </source>
</evidence>
<evidence type="ECO:0000313" key="11">
    <source>
        <dbReference type="EMBL" id="CAG5103054.1"/>
    </source>
</evidence>
<keyword evidence="5" id="KW-0812">Transmembrane</keyword>
<dbReference type="InterPro" id="IPR002659">
    <property type="entry name" value="Glyco_trans_31"/>
</dbReference>
<keyword evidence="12" id="KW-1185">Reference proteome</keyword>
<accession>A0ABN7SSI6</accession>
<dbReference type="PANTHER" id="PTHR11214">
    <property type="entry name" value="BETA-1,3-N-ACETYLGLUCOSAMINYLTRANSFERASE"/>
    <property type="match status" value="1"/>
</dbReference>
<evidence type="ECO:0000256" key="10">
    <source>
        <dbReference type="RuleBase" id="RU363063"/>
    </source>
</evidence>
<dbReference type="PANTHER" id="PTHR11214:SF334">
    <property type="entry name" value="HEXOSYLTRANSFERASE"/>
    <property type="match status" value="1"/>
</dbReference>
<name>A0ABN7SSI6_OIKDI</name>
<evidence type="ECO:0000256" key="7">
    <source>
        <dbReference type="ARBA" id="ARBA00022989"/>
    </source>
</evidence>
<reference evidence="11 12" key="1">
    <citation type="submission" date="2021-04" db="EMBL/GenBank/DDBJ databases">
        <authorList>
            <person name="Bliznina A."/>
        </authorList>
    </citation>
    <scope>NUCLEOTIDE SEQUENCE [LARGE SCALE GENOMIC DNA]</scope>
</reference>
<dbReference type="Gene3D" id="3.90.550.50">
    <property type="match status" value="1"/>
</dbReference>
<evidence type="ECO:0000256" key="3">
    <source>
        <dbReference type="ARBA" id="ARBA00022676"/>
    </source>
</evidence>
<protein>
    <recommendedName>
        <fullName evidence="10">Hexosyltransferase</fullName>
        <ecNumber evidence="10">2.4.1.-</ecNumber>
    </recommendedName>
</protein>
<evidence type="ECO:0000256" key="4">
    <source>
        <dbReference type="ARBA" id="ARBA00022679"/>
    </source>
</evidence>
<dbReference type="Proteomes" id="UP001158576">
    <property type="component" value="Chromosome 1"/>
</dbReference>